<dbReference type="InterPro" id="IPR056462">
    <property type="entry name" value="HAD_RAM2/GPAT1-8"/>
</dbReference>
<comment type="similarity">
    <text evidence="2">Belongs to the GPAT/DAPAT family.</text>
</comment>
<comment type="subcellular location">
    <subcellularLocation>
        <location evidence="1">Membrane</location>
        <topology evidence="1">Multi-pass membrane protein</topology>
    </subcellularLocation>
</comment>
<evidence type="ECO:0000256" key="6">
    <source>
        <dbReference type="ARBA" id="ARBA00023136"/>
    </source>
</evidence>
<dbReference type="SMART" id="SM00563">
    <property type="entry name" value="PlsC"/>
    <property type="match status" value="1"/>
</dbReference>
<dbReference type="SUPFAM" id="SSF69593">
    <property type="entry name" value="Glycerol-3-phosphate (1)-acyltransferase"/>
    <property type="match status" value="1"/>
</dbReference>
<keyword evidence="7" id="KW-0012">Acyltransferase</keyword>
<dbReference type="GO" id="GO:0090447">
    <property type="term" value="F:glycerol-3-phosphate 2-O-acyltransferase activity"/>
    <property type="evidence" value="ECO:0007669"/>
    <property type="project" value="TreeGrafter"/>
</dbReference>
<keyword evidence="4 8" id="KW-0812">Transmembrane</keyword>
<dbReference type="PANTHER" id="PTHR15486:SF65">
    <property type="entry name" value="GLYCEROL-3-PHOSPHATE ACYLTRANSFERASE"/>
    <property type="match status" value="1"/>
</dbReference>
<proteinExistence type="inferred from homology"/>
<dbReference type="GO" id="GO:0016791">
    <property type="term" value="F:phosphatase activity"/>
    <property type="evidence" value="ECO:0007669"/>
    <property type="project" value="TreeGrafter"/>
</dbReference>
<evidence type="ECO:0000256" key="7">
    <source>
        <dbReference type="ARBA" id="ARBA00023315"/>
    </source>
</evidence>
<evidence type="ECO:0000256" key="3">
    <source>
        <dbReference type="ARBA" id="ARBA00022679"/>
    </source>
</evidence>
<evidence type="ECO:0000313" key="10">
    <source>
        <dbReference type="EMBL" id="KAK9293144.1"/>
    </source>
</evidence>
<keyword evidence="11" id="KW-1185">Reference proteome</keyword>
<organism evidence="10 11">
    <name type="scientific">Liquidambar formosana</name>
    <name type="common">Formosan gum</name>
    <dbReference type="NCBI Taxonomy" id="63359"/>
    <lineage>
        <taxon>Eukaryota</taxon>
        <taxon>Viridiplantae</taxon>
        <taxon>Streptophyta</taxon>
        <taxon>Embryophyta</taxon>
        <taxon>Tracheophyta</taxon>
        <taxon>Spermatophyta</taxon>
        <taxon>Magnoliopsida</taxon>
        <taxon>eudicotyledons</taxon>
        <taxon>Gunneridae</taxon>
        <taxon>Pentapetalae</taxon>
        <taxon>Saxifragales</taxon>
        <taxon>Altingiaceae</taxon>
        <taxon>Liquidambar</taxon>
    </lineage>
</organism>
<evidence type="ECO:0000256" key="1">
    <source>
        <dbReference type="ARBA" id="ARBA00004141"/>
    </source>
</evidence>
<evidence type="ECO:0000259" key="9">
    <source>
        <dbReference type="SMART" id="SM00563"/>
    </source>
</evidence>
<dbReference type="GO" id="GO:0016020">
    <property type="term" value="C:membrane"/>
    <property type="evidence" value="ECO:0007669"/>
    <property type="project" value="UniProtKB-SubCell"/>
</dbReference>
<dbReference type="GO" id="GO:0010143">
    <property type="term" value="P:cutin biosynthetic process"/>
    <property type="evidence" value="ECO:0007669"/>
    <property type="project" value="TreeGrafter"/>
</dbReference>
<dbReference type="EMBL" id="JBBPBK010000001">
    <property type="protein sequence ID" value="KAK9293144.1"/>
    <property type="molecule type" value="Genomic_DNA"/>
</dbReference>
<dbReference type="Pfam" id="PF01553">
    <property type="entry name" value="Acyltransferase"/>
    <property type="match status" value="1"/>
</dbReference>
<keyword evidence="5 8" id="KW-1133">Transmembrane helix</keyword>
<protein>
    <recommendedName>
        <fullName evidence="9">Phospholipid/glycerol acyltransferase domain-containing protein</fullName>
    </recommendedName>
</protein>
<dbReference type="AlphaFoldDB" id="A0AAP0SCE6"/>
<sequence length="404" mass="45781">MVFVCFVGIKKESLRVGRAVLPKFFLGDVGREGFDVVMRYGRKVGVSDLPKVMVDVFLRDYLGVETVVGRDLKAVCGYFMGLMEEKKTGSVVFNEIFEEEKMGSHIIGIGCFSKDIYMLSEAEKKNWKILPRKRYPKPLIFHDGRLAFRPTPLAALAMFIWIPFGLFLLIIRFIVGLFLPYKMSIPILSFTGMKILLSRPNSFINQTDNETKPRGKPYVCNHRTLLDPIYVSMAVMKPLTAVTYSISRFTELFSPIKTIRLTREREKDKKMMEKLLSQGDLVVCPEGTTCREPYLLRFSPLFAEMSDEIVPVAIDVQASMFYGTTASGVKCLDPVFVLMNHYVTYSVKILEKLPRSFTCGVGGKSKFEVANHTQTQIAKALGFECTSFTWKNKYLILAGNEGTI</sequence>
<feature type="transmembrane region" description="Helical" evidence="8">
    <location>
        <begin position="153"/>
        <end position="179"/>
    </location>
</feature>
<comment type="caution">
    <text evidence="10">The sequence shown here is derived from an EMBL/GenBank/DDBJ whole genome shotgun (WGS) entry which is preliminary data.</text>
</comment>
<evidence type="ECO:0000256" key="4">
    <source>
        <dbReference type="ARBA" id="ARBA00022692"/>
    </source>
</evidence>
<evidence type="ECO:0000256" key="8">
    <source>
        <dbReference type="SAM" id="Phobius"/>
    </source>
</evidence>
<gene>
    <name evidence="10" type="ORF">L1049_021130</name>
</gene>
<dbReference type="Proteomes" id="UP001415857">
    <property type="component" value="Unassembled WGS sequence"/>
</dbReference>
<name>A0AAP0SCE6_LIQFO</name>
<feature type="domain" description="Phospholipid/glycerol acyltransferase" evidence="9">
    <location>
        <begin position="218"/>
        <end position="317"/>
    </location>
</feature>
<evidence type="ECO:0000256" key="2">
    <source>
        <dbReference type="ARBA" id="ARBA00007937"/>
    </source>
</evidence>
<evidence type="ECO:0000256" key="5">
    <source>
        <dbReference type="ARBA" id="ARBA00022989"/>
    </source>
</evidence>
<keyword evidence="6 8" id="KW-0472">Membrane</keyword>
<dbReference type="Pfam" id="PF23270">
    <property type="entry name" value="HAD_RAM2_N"/>
    <property type="match status" value="1"/>
</dbReference>
<keyword evidence="3" id="KW-0808">Transferase</keyword>
<dbReference type="InterPro" id="IPR002123">
    <property type="entry name" value="Plipid/glycerol_acylTrfase"/>
</dbReference>
<dbReference type="PANTHER" id="PTHR15486">
    <property type="entry name" value="ANCIENT UBIQUITOUS PROTEIN"/>
    <property type="match status" value="1"/>
</dbReference>
<reference evidence="10 11" key="1">
    <citation type="journal article" date="2024" name="Plant J.">
        <title>Genome sequences and population genomics reveal climatic adaptation and genomic divergence between two closely related sweetgum species.</title>
        <authorList>
            <person name="Xu W.Q."/>
            <person name="Ren C.Q."/>
            <person name="Zhang X.Y."/>
            <person name="Comes H.P."/>
            <person name="Liu X.H."/>
            <person name="Li Y.G."/>
            <person name="Kettle C.J."/>
            <person name="Jalonen R."/>
            <person name="Gaisberger H."/>
            <person name="Ma Y.Z."/>
            <person name="Qiu Y.X."/>
        </authorList>
    </citation>
    <scope>NUCLEOTIDE SEQUENCE [LARGE SCALE GENOMIC DNA]</scope>
    <source>
        <strain evidence="10">Hangzhou</strain>
    </source>
</reference>
<evidence type="ECO:0000313" key="11">
    <source>
        <dbReference type="Proteomes" id="UP001415857"/>
    </source>
</evidence>
<accession>A0AAP0SCE6</accession>